<evidence type="ECO:0000313" key="12">
    <source>
        <dbReference type="EMBL" id="PIO30017.1"/>
    </source>
</evidence>
<dbReference type="Proteomes" id="UP000228934">
    <property type="component" value="Unassembled WGS sequence"/>
</dbReference>
<dbReference type="Gene3D" id="1.20.1560.10">
    <property type="entry name" value="ABC transporter type 1, transmembrane domain"/>
    <property type="match status" value="1"/>
</dbReference>
<dbReference type="AlphaFoldDB" id="A0A2G9RQ77"/>
<dbReference type="GO" id="GO:0016887">
    <property type="term" value="F:ATP hydrolysis activity"/>
    <property type="evidence" value="ECO:0007669"/>
    <property type="project" value="InterPro"/>
</dbReference>
<keyword evidence="3" id="KW-0813">Transport</keyword>
<accession>A0A2G9RQ77</accession>
<dbReference type="PANTHER" id="PTHR43394:SF14">
    <property type="entry name" value="TRANSPORTER 2, ATP BINDING CASSETTE SUBFAMILY B"/>
    <property type="match status" value="1"/>
</dbReference>
<dbReference type="InterPro" id="IPR027417">
    <property type="entry name" value="P-loop_NTPase"/>
</dbReference>
<keyword evidence="10" id="KW-0472">Membrane</keyword>
<keyword evidence="7" id="KW-0653">Protein transport</keyword>
<comment type="similarity">
    <text evidence="2">Belongs to the ABC transporter superfamily. ABCB family. MHC peptide exporter (TC 3.A.1.209) subfamily.</text>
</comment>
<evidence type="ECO:0000256" key="4">
    <source>
        <dbReference type="ARBA" id="ARBA00022692"/>
    </source>
</evidence>
<proteinExistence type="inferred from homology"/>
<dbReference type="GO" id="GO:0015421">
    <property type="term" value="F:ABC-type oligopeptide transporter activity"/>
    <property type="evidence" value="ECO:0007669"/>
    <property type="project" value="TreeGrafter"/>
</dbReference>
<sequence>MLSEITHSAGASTKVFQYLDQQPEVSTSGCLCPENLRGVFEFRNVTFSYPSRPETPALKDVSFTLKPGTVTAIVGPSGGGKTTCVALLERFYEPQSGEILLDGIPLAKYKHQFLHSKVALVAQDPVLFAGTVKENIAYGLNSPSEKQLVEAARKAKAGGFIERMDKGYDTDVGSSGAQMGAGQKQRIALARALSRLPKLLILDEASSCLDVETEHEIQQSLQSIPDLCLLIIAHRLRTVQKADQILVLEKGQLVESGTHDDLVGRRGVYLKLLQNHD</sequence>
<evidence type="ECO:0000256" key="8">
    <source>
        <dbReference type="ARBA" id="ARBA00022967"/>
    </source>
</evidence>
<evidence type="ECO:0000256" key="5">
    <source>
        <dbReference type="ARBA" id="ARBA00022741"/>
    </source>
</evidence>
<dbReference type="SMART" id="SM00382">
    <property type="entry name" value="AAA"/>
    <property type="match status" value="1"/>
</dbReference>
<dbReference type="FunFam" id="3.40.50.300:FF:000140">
    <property type="entry name" value="Lipid A export ATP-binding/permease protein MsbA"/>
    <property type="match status" value="1"/>
</dbReference>
<keyword evidence="6" id="KW-0067">ATP-binding</keyword>
<name>A0A2G9RQ77_AQUCT</name>
<protein>
    <recommendedName>
        <fullName evidence="11">ABC transporter domain-containing protein</fullName>
    </recommendedName>
</protein>
<evidence type="ECO:0000256" key="2">
    <source>
        <dbReference type="ARBA" id="ARBA00006493"/>
    </source>
</evidence>
<dbReference type="InterPro" id="IPR039421">
    <property type="entry name" value="Type_1_exporter"/>
</dbReference>
<keyword evidence="4" id="KW-0812">Transmembrane</keyword>
<reference evidence="13" key="1">
    <citation type="journal article" date="2017" name="Nat. Commun.">
        <title>The North American bullfrog draft genome provides insight into hormonal regulation of long noncoding RNA.</title>
        <authorList>
            <person name="Hammond S.A."/>
            <person name="Warren R.L."/>
            <person name="Vandervalk B.P."/>
            <person name="Kucuk E."/>
            <person name="Khan H."/>
            <person name="Gibb E.A."/>
            <person name="Pandoh P."/>
            <person name="Kirk H."/>
            <person name="Zhao Y."/>
            <person name="Jones M."/>
            <person name="Mungall A.J."/>
            <person name="Coope R."/>
            <person name="Pleasance S."/>
            <person name="Moore R.A."/>
            <person name="Holt R.A."/>
            <person name="Round J.M."/>
            <person name="Ohora S."/>
            <person name="Walle B.V."/>
            <person name="Veldhoen N."/>
            <person name="Helbing C.C."/>
            <person name="Birol I."/>
        </authorList>
    </citation>
    <scope>NUCLEOTIDE SEQUENCE [LARGE SCALE GENOMIC DNA]</scope>
</reference>
<dbReference type="InterPro" id="IPR036640">
    <property type="entry name" value="ABC1_TM_sf"/>
</dbReference>
<keyword evidence="13" id="KW-1185">Reference proteome</keyword>
<keyword evidence="5" id="KW-0547">Nucleotide-binding</keyword>
<dbReference type="InterPro" id="IPR003593">
    <property type="entry name" value="AAA+_ATPase"/>
</dbReference>
<evidence type="ECO:0000256" key="6">
    <source>
        <dbReference type="ARBA" id="ARBA00022840"/>
    </source>
</evidence>
<dbReference type="Gene3D" id="3.40.50.300">
    <property type="entry name" value="P-loop containing nucleotide triphosphate hydrolases"/>
    <property type="match status" value="1"/>
</dbReference>
<dbReference type="EMBL" id="KV936486">
    <property type="protein sequence ID" value="PIO30017.1"/>
    <property type="molecule type" value="Genomic_DNA"/>
</dbReference>
<evidence type="ECO:0000259" key="11">
    <source>
        <dbReference type="PROSITE" id="PS50893"/>
    </source>
</evidence>
<evidence type="ECO:0000256" key="10">
    <source>
        <dbReference type="ARBA" id="ARBA00023136"/>
    </source>
</evidence>
<evidence type="ECO:0000256" key="9">
    <source>
        <dbReference type="ARBA" id="ARBA00022989"/>
    </source>
</evidence>
<evidence type="ECO:0000256" key="1">
    <source>
        <dbReference type="ARBA" id="ARBA00004127"/>
    </source>
</evidence>
<dbReference type="PROSITE" id="PS50893">
    <property type="entry name" value="ABC_TRANSPORTER_2"/>
    <property type="match status" value="1"/>
</dbReference>
<gene>
    <name evidence="12" type="ORF">AB205_0009220</name>
</gene>
<dbReference type="GO" id="GO:0012505">
    <property type="term" value="C:endomembrane system"/>
    <property type="evidence" value="ECO:0007669"/>
    <property type="project" value="UniProtKB-SubCell"/>
</dbReference>
<keyword evidence="9" id="KW-1133">Transmembrane helix</keyword>
<evidence type="ECO:0000256" key="7">
    <source>
        <dbReference type="ARBA" id="ARBA00022856"/>
    </source>
</evidence>
<dbReference type="SUPFAM" id="SSF52540">
    <property type="entry name" value="P-loop containing nucleoside triphosphate hydrolases"/>
    <property type="match status" value="1"/>
</dbReference>
<evidence type="ECO:0000256" key="3">
    <source>
        <dbReference type="ARBA" id="ARBA00022448"/>
    </source>
</evidence>
<dbReference type="Pfam" id="PF00005">
    <property type="entry name" value="ABC_tran"/>
    <property type="match status" value="1"/>
</dbReference>
<dbReference type="PANTHER" id="PTHR43394">
    <property type="entry name" value="ATP-DEPENDENT PERMEASE MDL1, MITOCHONDRIAL"/>
    <property type="match status" value="1"/>
</dbReference>
<dbReference type="OrthoDB" id="6500128at2759"/>
<keyword evidence="8" id="KW-1278">Translocase</keyword>
<dbReference type="GO" id="GO:0005524">
    <property type="term" value="F:ATP binding"/>
    <property type="evidence" value="ECO:0007669"/>
    <property type="project" value="UniProtKB-KW"/>
</dbReference>
<organism evidence="12 13">
    <name type="scientific">Aquarana catesbeiana</name>
    <name type="common">American bullfrog</name>
    <name type="synonym">Rana catesbeiana</name>
    <dbReference type="NCBI Taxonomy" id="8400"/>
    <lineage>
        <taxon>Eukaryota</taxon>
        <taxon>Metazoa</taxon>
        <taxon>Chordata</taxon>
        <taxon>Craniata</taxon>
        <taxon>Vertebrata</taxon>
        <taxon>Euteleostomi</taxon>
        <taxon>Amphibia</taxon>
        <taxon>Batrachia</taxon>
        <taxon>Anura</taxon>
        <taxon>Neobatrachia</taxon>
        <taxon>Ranoidea</taxon>
        <taxon>Ranidae</taxon>
        <taxon>Aquarana</taxon>
    </lineage>
</organism>
<feature type="domain" description="ABC transporter" evidence="11">
    <location>
        <begin position="40"/>
        <end position="275"/>
    </location>
</feature>
<dbReference type="GO" id="GO:0016020">
    <property type="term" value="C:membrane"/>
    <property type="evidence" value="ECO:0007669"/>
    <property type="project" value="InterPro"/>
</dbReference>
<keyword evidence="7" id="KW-0571">Peptide transport</keyword>
<dbReference type="InterPro" id="IPR003439">
    <property type="entry name" value="ABC_transporter-like_ATP-bd"/>
</dbReference>
<comment type="subcellular location">
    <subcellularLocation>
        <location evidence="1">Endomembrane system</location>
        <topology evidence="1">Multi-pass membrane protein</topology>
    </subcellularLocation>
</comment>
<evidence type="ECO:0000313" key="13">
    <source>
        <dbReference type="Proteomes" id="UP000228934"/>
    </source>
</evidence>